<reference evidence="1" key="1">
    <citation type="submission" date="2022-11" db="EMBL/GenBank/DDBJ databases">
        <title>Genome Sequence of Nemania bipapillata.</title>
        <authorList>
            <person name="Buettner E."/>
        </authorList>
    </citation>
    <scope>NUCLEOTIDE SEQUENCE</scope>
    <source>
        <strain evidence="1">CP14</strain>
    </source>
</reference>
<organism evidence="1 2">
    <name type="scientific">Nemania bipapillata</name>
    <dbReference type="NCBI Taxonomy" id="110536"/>
    <lineage>
        <taxon>Eukaryota</taxon>
        <taxon>Fungi</taxon>
        <taxon>Dikarya</taxon>
        <taxon>Ascomycota</taxon>
        <taxon>Pezizomycotina</taxon>
        <taxon>Sordariomycetes</taxon>
        <taxon>Xylariomycetidae</taxon>
        <taxon>Xylariales</taxon>
        <taxon>Xylariaceae</taxon>
        <taxon>Nemania</taxon>
    </lineage>
</organism>
<dbReference type="Proteomes" id="UP001153334">
    <property type="component" value="Unassembled WGS sequence"/>
</dbReference>
<dbReference type="EMBL" id="JAPESX010003724">
    <property type="protein sequence ID" value="KAJ8104447.1"/>
    <property type="molecule type" value="Genomic_DNA"/>
</dbReference>
<protein>
    <submittedName>
        <fullName evidence="1">Uncharacterized protein</fullName>
    </submittedName>
</protein>
<accession>A0ACC2HN23</accession>
<gene>
    <name evidence="1" type="ORF">ONZ43_g7845</name>
</gene>
<sequence>MFVLACDFMVKAEKTMRKERKALDARKFRDYLKRPLNKIVLSAQKDLEQAKVDMILASRTESRPAAATLASIGPEFIIAVISNGLFSRKLKYTPSNLVSPNRNGDAHDADAKDVDVGEVYKMCANKLQLQVNQRPQKRLLPDIYALEEELDILLRLNHWQRKFCSDFLRVLDPASYRITTKSRISFFRNERYYLLRTMQRLEFRGSELHSLQRRTEKLRDQLQQSIEIEEESHGKAIRVFTFVTIFFLPL</sequence>
<comment type="caution">
    <text evidence="1">The sequence shown here is derived from an EMBL/GenBank/DDBJ whole genome shotgun (WGS) entry which is preliminary data.</text>
</comment>
<keyword evidence="2" id="KW-1185">Reference proteome</keyword>
<proteinExistence type="predicted"/>
<evidence type="ECO:0000313" key="1">
    <source>
        <dbReference type="EMBL" id="KAJ8104447.1"/>
    </source>
</evidence>
<evidence type="ECO:0000313" key="2">
    <source>
        <dbReference type="Proteomes" id="UP001153334"/>
    </source>
</evidence>
<name>A0ACC2HN23_9PEZI</name>